<dbReference type="STRING" id="685588.A0A067T2M9"/>
<reference evidence="2" key="1">
    <citation type="journal article" date="2014" name="Proc. Natl. Acad. Sci. U.S.A.">
        <title>Extensive sampling of basidiomycete genomes demonstrates inadequacy of the white-rot/brown-rot paradigm for wood decay fungi.</title>
        <authorList>
            <person name="Riley R."/>
            <person name="Salamov A.A."/>
            <person name="Brown D.W."/>
            <person name="Nagy L.G."/>
            <person name="Floudas D."/>
            <person name="Held B.W."/>
            <person name="Levasseur A."/>
            <person name="Lombard V."/>
            <person name="Morin E."/>
            <person name="Otillar R."/>
            <person name="Lindquist E.A."/>
            <person name="Sun H."/>
            <person name="LaButti K.M."/>
            <person name="Schmutz J."/>
            <person name="Jabbour D."/>
            <person name="Luo H."/>
            <person name="Baker S.E."/>
            <person name="Pisabarro A.G."/>
            <person name="Walton J.D."/>
            <person name="Blanchette R.A."/>
            <person name="Henrissat B."/>
            <person name="Martin F."/>
            <person name="Cullen D."/>
            <person name="Hibbett D.S."/>
            <person name="Grigoriev I.V."/>
        </authorList>
    </citation>
    <scope>NUCLEOTIDE SEQUENCE [LARGE SCALE GENOMIC DNA]</scope>
    <source>
        <strain evidence="2">CBS 339.88</strain>
    </source>
</reference>
<evidence type="ECO:0008006" key="3">
    <source>
        <dbReference type="Google" id="ProtNLM"/>
    </source>
</evidence>
<protein>
    <recommendedName>
        <fullName evidence="3">G domain-containing protein</fullName>
    </recommendedName>
</protein>
<organism evidence="1 2">
    <name type="scientific">Galerina marginata (strain CBS 339.88)</name>
    <dbReference type="NCBI Taxonomy" id="685588"/>
    <lineage>
        <taxon>Eukaryota</taxon>
        <taxon>Fungi</taxon>
        <taxon>Dikarya</taxon>
        <taxon>Basidiomycota</taxon>
        <taxon>Agaricomycotina</taxon>
        <taxon>Agaricomycetes</taxon>
        <taxon>Agaricomycetidae</taxon>
        <taxon>Agaricales</taxon>
        <taxon>Agaricineae</taxon>
        <taxon>Strophariaceae</taxon>
        <taxon>Galerina</taxon>
    </lineage>
</organism>
<proteinExistence type="predicted"/>
<evidence type="ECO:0000313" key="2">
    <source>
        <dbReference type="Proteomes" id="UP000027222"/>
    </source>
</evidence>
<dbReference type="AlphaFoldDB" id="A0A067T2M9"/>
<keyword evidence="2" id="KW-1185">Reference proteome</keyword>
<name>A0A067T2M9_GALM3</name>
<dbReference type="HOGENOM" id="CLU_154731_0_0_1"/>
<accession>A0A067T2M9</accession>
<dbReference type="Proteomes" id="UP000027222">
    <property type="component" value="Unassembled WGS sequence"/>
</dbReference>
<dbReference type="OrthoDB" id="391988at2759"/>
<sequence length="137" mass="15473">MAAPQARQELQIPAVPKSLPSQVDDTLGACPRFRIVLSGIGKSSLIANIFNIDKGKIDIAHHRAGDANIDDEYTSAENPRFILHDSMGFEPGSNGNWEKVKMCLEKRQEYELPGKIHAIWWVQVAQRFIFAYYSLSW</sequence>
<evidence type="ECO:0000313" key="1">
    <source>
        <dbReference type="EMBL" id="KDR76572.1"/>
    </source>
</evidence>
<dbReference type="EMBL" id="KL142378">
    <property type="protein sequence ID" value="KDR76572.1"/>
    <property type="molecule type" value="Genomic_DNA"/>
</dbReference>
<gene>
    <name evidence="1" type="ORF">GALMADRAFT_66901</name>
</gene>